<evidence type="ECO:0000256" key="2">
    <source>
        <dbReference type="ARBA" id="ARBA00022448"/>
    </source>
</evidence>
<feature type="chain" id="PRO_5005187858" description="Importin subunit alpha" evidence="6">
    <location>
        <begin position="23"/>
        <end position="633"/>
    </location>
</feature>
<evidence type="ECO:0000313" key="7">
    <source>
        <dbReference type="EMBL" id="CEM04627.1"/>
    </source>
</evidence>
<evidence type="ECO:0000256" key="1">
    <source>
        <dbReference type="ARBA" id="ARBA00010394"/>
    </source>
</evidence>
<keyword evidence="2" id="KW-0813">Transport</keyword>
<dbReference type="InterPro" id="IPR016024">
    <property type="entry name" value="ARM-type_fold"/>
</dbReference>
<dbReference type="InterPro" id="IPR011989">
    <property type="entry name" value="ARM-like"/>
</dbReference>
<dbReference type="InterPro" id="IPR000225">
    <property type="entry name" value="Armadillo"/>
</dbReference>
<evidence type="ECO:0000256" key="4">
    <source>
        <dbReference type="PROSITE-ProRule" id="PRU00259"/>
    </source>
</evidence>
<reference evidence="7 8" key="1">
    <citation type="submission" date="2014-11" db="EMBL/GenBank/DDBJ databases">
        <authorList>
            <person name="Zhu J."/>
            <person name="Qi W."/>
            <person name="Song R."/>
        </authorList>
    </citation>
    <scope>NUCLEOTIDE SEQUENCE [LARGE SCALE GENOMIC DNA]</scope>
</reference>
<dbReference type="STRING" id="1169540.A0A0G4EZ91"/>
<dbReference type="AlphaFoldDB" id="A0A0G4EZ91"/>
<feature type="repeat" description="ARM" evidence="4">
    <location>
        <begin position="412"/>
        <end position="439"/>
    </location>
</feature>
<feature type="signal peptide" evidence="6">
    <location>
        <begin position="1"/>
        <end position="22"/>
    </location>
</feature>
<dbReference type="InterPro" id="IPR004155">
    <property type="entry name" value="PBS_lyase_HEAT"/>
</dbReference>
<dbReference type="SMART" id="SM00185">
    <property type="entry name" value="ARM"/>
    <property type="match status" value="8"/>
</dbReference>
<sequence>MSFFSAVWATVWSFIWPDLTQLTTPQLIKRLSSHFSLSKINALRELHRRLTVAEGDENVVAAGDATLIPVLVRLLSSSCRWTAIEAAKCLAAIAAAEADVVIEHAAAVAALLQQLSSPHLDVRVYVASALCSIVCSRNGLMNGVSESLLAVIAVGLDSGDAAIQQEAATAVHTLLCTTFEPPIQEAIDAGVIQPLVAVLGDSSRPKVQYEAAWALTNIASGTSEQTKAVVDAGAVPPLVQLLSSPDDDVRHQALWALGNIAGDGPNAIAGDASSSCDLVLEAGVMEPLVKVLRHESENVSMMRTATWALSNLSQKPPRPFELVSKVVSVVAELIRTPEQDAEVLRRGCRVLSHFTNGAGDEGIEVILDSGVCGRLVELMGHHSNEIQVPALRAVGNIAAGNAVQTQAVIECGAIPALKALLSSPRQNICREACWAISNIMAGSGEQRQAVIDGDVVPQLITMATTDEPSVKREALWAVINGMRQGSQQQMDQESSLRHPALLSVVIAVQVEYLVSCGCVGPLCDLLDDNTEVAILTRVLKAIQNLLIVGHQVQMRDGLAQNPYRNLIQQADGQRRISQLAHHADEDTRLRSRVILAIHWNILFDIDNYTDVGSDGTDSNDSSGDETLSEDSIQ</sequence>
<dbReference type="SMART" id="SM00567">
    <property type="entry name" value="EZ_HEAT"/>
    <property type="match status" value="3"/>
</dbReference>
<dbReference type="PROSITE" id="PS50176">
    <property type="entry name" value="ARM_REPEAT"/>
    <property type="match status" value="4"/>
</dbReference>
<dbReference type="VEuPathDB" id="CryptoDB:Vbra_14059"/>
<feature type="repeat" description="ARM" evidence="4">
    <location>
        <begin position="233"/>
        <end position="261"/>
    </location>
</feature>
<keyword evidence="8" id="KW-1185">Reference proteome</keyword>
<dbReference type="OMA" id="WAVINGM"/>
<feature type="compositionally biased region" description="Acidic residues" evidence="5">
    <location>
        <begin position="622"/>
        <end position="633"/>
    </location>
</feature>
<dbReference type="PANTHER" id="PTHR23316">
    <property type="entry name" value="IMPORTIN ALPHA"/>
    <property type="match status" value="1"/>
</dbReference>
<organism evidence="7 8">
    <name type="scientific">Vitrella brassicaformis (strain CCMP3155)</name>
    <dbReference type="NCBI Taxonomy" id="1169540"/>
    <lineage>
        <taxon>Eukaryota</taxon>
        <taxon>Sar</taxon>
        <taxon>Alveolata</taxon>
        <taxon>Colpodellida</taxon>
        <taxon>Vitrellaceae</taxon>
        <taxon>Vitrella</taxon>
    </lineage>
</organism>
<keyword evidence="3" id="KW-0653">Protein transport</keyword>
<evidence type="ECO:0000313" key="8">
    <source>
        <dbReference type="Proteomes" id="UP000041254"/>
    </source>
</evidence>
<dbReference type="PhylomeDB" id="A0A0G4EZ91"/>
<gene>
    <name evidence="7" type="ORF">Vbra_14059</name>
</gene>
<keyword evidence="6" id="KW-0732">Signal</keyword>
<dbReference type="Gene3D" id="1.25.10.10">
    <property type="entry name" value="Leucine-rich Repeat Variant"/>
    <property type="match status" value="2"/>
</dbReference>
<protein>
    <recommendedName>
        <fullName evidence="9">Importin subunit alpha</fullName>
    </recommendedName>
</protein>
<evidence type="ECO:0008006" key="9">
    <source>
        <dbReference type="Google" id="ProtNLM"/>
    </source>
</evidence>
<feature type="repeat" description="ARM" evidence="4">
    <location>
        <begin position="190"/>
        <end position="233"/>
    </location>
</feature>
<dbReference type="OrthoDB" id="29145at2759"/>
<evidence type="ECO:0000256" key="3">
    <source>
        <dbReference type="ARBA" id="ARBA00022927"/>
    </source>
</evidence>
<comment type="similarity">
    <text evidence="1">Belongs to the importin alpha family.</text>
</comment>
<dbReference type="SUPFAM" id="SSF48371">
    <property type="entry name" value="ARM repeat"/>
    <property type="match status" value="2"/>
</dbReference>
<dbReference type="Pfam" id="PF00514">
    <property type="entry name" value="Arm"/>
    <property type="match status" value="7"/>
</dbReference>
<name>A0A0G4EZ91_VITBC</name>
<accession>A0A0G4EZ91</accession>
<dbReference type="GO" id="GO:0015031">
    <property type="term" value="P:protein transport"/>
    <property type="evidence" value="ECO:0007669"/>
    <property type="project" value="UniProtKB-KW"/>
</dbReference>
<proteinExistence type="inferred from homology"/>
<feature type="region of interest" description="Disordered" evidence="5">
    <location>
        <begin position="613"/>
        <end position="633"/>
    </location>
</feature>
<dbReference type="Proteomes" id="UP000041254">
    <property type="component" value="Unassembled WGS sequence"/>
</dbReference>
<evidence type="ECO:0000256" key="6">
    <source>
        <dbReference type="SAM" id="SignalP"/>
    </source>
</evidence>
<evidence type="ECO:0000256" key="5">
    <source>
        <dbReference type="SAM" id="MobiDB-lite"/>
    </source>
</evidence>
<dbReference type="EMBL" id="CDMY01000354">
    <property type="protein sequence ID" value="CEM04627.1"/>
    <property type="molecule type" value="Genomic_DNA"/>
</dbReference>
<feature type="repeat" description="ARM" evidence="4">
    <location>
        <begin position="283"/>
        <end position="313"/>
    </location>
</feature>
<dbReference type="InParanoid" id="A0A0G4EZ91"/>